<dbReference type="GO" id="GO:0005388">
    <property type="term" value="F:P-type calcium transporter activity"/>
    <property type="evidence" value="ECO:0007669"/>
    <property type="project" value="UniProtKB-EC"/>
</dbReference>
<sequence>MRSRKTGDNIILDQENILPEPKRNQRRWKMAYTAIYFTRLLVSLSKKALESQTKILRSLSYVAIDVHDDTSPRGNLVSLNNVDQRTLTDMVKEKSFASLNQLGGVMQVAAILETDAKDGAKEADVARRRDVFGANRFKKPPAKSFLSFVLEAFKDPTIIILLVCAIMSLVFGIKQHGLKDGWYDGGSIIVAVVLVIAVSAISNFKQSKQFEKLSDESSDINVQVVRDGRHHHISIFDVVVGDVVSLKIGDQIPADGLFLNGYSLKIDESSMTGESDHVEVNGSKNPFLLAGTKVTDGFGFMLVTSVGMNTAWGEMMSSVSRDLDEQTPLQARLNKLTSYIGKVGLTVAVLVLAVLMIRYFTGNTRDDNGRKEYNGSKTKVNDVLDSVVGIIAAAVTIVVVAIPEGLPLAVTLTLAYSMKRMMKDNAMVRKLSACETMGSATTICTDKTGTLTLNQMKVTEFWLGKEAIEADALTEIETEVYHLLQEGVALNTTGTVNKSHATLVPDITASPTEKAILSWAAMDLGMDINETKGKCEIIHVETFNSEKKRSGVLMRKNNEKAIHTHWKGAAEMILAMCSNYYARNGTLRDLNEEEKVQFGAIIQSMAARSLRCIAFAHKKVVEENSQASAKLEETGMTFMGLVGLKDPCRPGVRAAVESCKNAGVKVKMITGDNIHTARAIAIECGILNPEQDMENGAVVEGVQFRNYSPEERMAKIDEIQVMARSSPFDKLLMVRCLKEKRHVVAVTGDGTNDAPALKEADIGLSMGIQGTEVAKESSDIVILDDNFTSVVTVLRRGRCVYNNIQKFIQFQLTVNVAALVINFVAAVSSGKVPLTAVQLLWVNLIMDTLGALALATEQPTNDLMTRPPVGRSAPLITKIMWRNLLAQSLYQVTILLTLQFKGKAIFGVDEKVKNTLIFNTFVLCQVFNEFNARKLEKKNIFKGVHKNKLFLAIIGITIVLQVLMVELLKKFASTERLNWGQWGACIAIAVLSWPIGCLVKCIPVSCKQTQSH</sequence>
<dbReference type="GO" id="GO:0005886">
    <property type="term" value="C:plasma membrane"/>
    <property type="evidence" value="ECO:0007669"/>
    <property type="project" value="TreeGrafter"/>
</dbReference>
<dbReference type="InterPro" id="IPR006408">
    <property type="entry name" value="P-type_ATPase_IIB"/>
</dbReference>
<keyword evidence="5 17" id="KW-0812">Transmembrane</keyword>
<protein>
    <recommendedName>
        <fullName evidence="17">Calcium-transporting ATPase</fullName>
        <ecNumber evidence="17">7.2.2.10</ecNumber>
    </recommendedName>
</protein>
<dbReference type="Pfam" id="PF00689">
    <property type="entry name" value="Cation_ATPase_C"/>
    <property type="match status" value="1"/>
</dbReference>
<dbReference type="NCBIfam" id="TIGR01494">
    <property type="entry name" value="ATPase_P-type"/>
    <property type="match status" value="3"/>
</dbReference>
<feature type="transmembrane region" description="Helical" evidence="17">
    <location>
        <begin position="339"/>
        <end position="360"/>
    </location>
</feature>
<dbReference type="PROSITE" id="PS00154">
    <property type="entry name" value="ATPASE_E1_E2"/>
    <property type="match status" value="1"/>
</dbReference>
<evidence type="ECO:0000256" key="2">
    <source>
        <dbReference type="ARBA" id="ARBA00006124"/>
    </source>
</evidence>
<dbReference type="Pfam" id="PF00690">
    <property type="entry name" value="Cation_ATPase_N"/>
    <property type="match status" value="1"/>
</dbReference>
<name>A0AAV1RW94_9ROSI</name>
<evidence type="ECO:0000256" key="4">
    <source>
        <dbReference type="ARBA" id="ARBA00022568"/>
    </source>
</evidence>
<dbReference type="SMART" id="SM00831">
    <property type="entry name" value="Cation_ATPase_N"/>
    <property type="match status" value="1"/>
</dbReference>
<comment type="similarity">
    <text evidence="2 17">Belongs to the cation transport ATPase (P-type) (TC 3.A.3) family. Type IIB subfamily.</text>
</comment>
<dbReference type="GO" id="GO:0046872">
    <property type="term" value="F:metal ion binding"/>
    <property type="evidence" value="ECO:0007669"/>
    <property type="project" value="UniProtKB-KW"/>
</dbReference>
<feature type="transmembrane region" description="Helical" evidence="17">
    <location>
        <begin position="812"/>
        <end position="830"/>
    </location>
</feature>
<feature type="domain" description="Cation-transporting P-type ATPase N-terminal" evidence="18">
    <location>
        <begin position="101"/>
        <end position="173"/>
    </location>
</feature>
<feature type="transmembrane region" description="Helical" evidence="17">
    <location>
        <begin position="387"/>
        <end position="416"/>
    </location>
</feature>
<dbReference type="GO" id="GO:0016887">
    <property type="term" value="F:ATP hydrolysis activity"/>
    <property type="evidence" value="ECO:0007669"/>
    <property type="project" value="InterPro"/>
</dbReference>
<dbReference type="CDD" id="cd02081">
    <property type="entry name" value="P-type_ATPase_Ca_PMCA-like"/>
    <property type="match status" value="1"/>
</dbReference>
<dbReference type="SUPFAM" id="SSF81660">
    <property type="entry name" value="Metal cation-transporting ATPase, ATP-binding domain N"/>
    <property type="match status" value="1"/>
</dbReference>
<dbReference type="InterPro" id="IPR023299">
    <property type="entry name" value="ATPase_P-typ_cyto_dom_N"/>
</dbReference>
<proteinExistence type="inferred from homology"/>
<evidence type="ECO:0000256" key="9">
    <source>
        <dbReference type="ARBA" id="ARBA00022840"/>
    </source>
</evidence>
<organism evidence="19 20">
    <name type="scientific">Dovyalis caffra</name>
    <dbReference type="NCBI Taxonomy" id="77055"/>
    <lineage>
        <taxon>Eukaryota</taxon>
        <taxon>Viridiplantae</taxon>
        <taxon>Streptophyta</taxon>
        <taxon>Embryophyta</taxon>
        <taxon>Tracheophyta</taxon>
        <taxon>Spermatophyta</taxon>
        <taxon>Magnoliopsida</taxon>
        <taxon>eudicotyledons</taxon>
        <taxon>Gunneridae</taxon>
        <taxon>Pentapetalae</taxon>
        <taxon>rosids</taxon>
        <taxon>fabids</taxon>
        <taxon>Malpighiales</taxon>
        <taxon>Salicaceae</taxon>
        <taxon>Flacourtieae</taxon>
        <taxon>Dovyalis</taxon>
    </lineage>
</organism>
<dbReference type="Gene3D" id="2.70.150.10">
    <property type="entry name" value="Calcium-transporting ATPase, cytoplasmic transduction domain A"/>
    <property type="match status" value="1"/>
</dbReference>
<evidence type="ECO:0000256" key="14">
    <source>
        <dbReference type="ARBA" id="ARBA00023065"/>
    </source>
</evidence>
<evidence type="ECO:0000256" key="6">
    <source>
        <dbReference type="ARBA" id="ARBA00022723"/>
    </source>
</evidence>
<feature type="transmembrane region" description="Helical" evidence="17">
    <location>
        <begin position="980"/>
        <end position="1002"/>
    </location>
</feature>
<dbReference type="FunFam" id="3.40.50.1000:FF:000011">
    <property type="entry name" value="Calcium-transporting ATPase"/>
    <property type="match status" value="1"/>
</dbReference>
<feature type="transmembrane region" description="Helical" evidence="17">
    <location>
        <begin position="836"/>
        <end position="856"/>
    </location>
</feature>
<evidence type="ECO:0000256" key="5">
    <source>
        <dbReference type="ARBA" id="ARBA00022692"/>
    </source>
</evidence>
<dbReference type="Gene3D" id="3.40.50.1000">
    <property type="entry name" value="HAD superfamily/HAD-like"/>
    <property type="match status" value="1"/>
</dbReference>
<dbReference type="InterPro" id="IPR036412">
    <property type="entry name" value="HAD-like_sf"/>
</dbReference>
<dbReference type="SUPFAM" id="SSF56784">
    <property type="entry name" value="HAD-like"/>
    <property type="match status" value="1"/>
</dbReference>
<keyword evidence="4 17" id="KW-0109">Calcium transport</keyword>
<feature type="transmembrane region" description="Helical" evidence="17">
    <location>
        <begin position="185"/>
        <end position="204"/>
    </location>
</feature>
<keyword evidence="13 17" id="KW-1133">Transmembrane helix</keyword>
<evidence type="ECO:0000256" key="3">
    <source>
        <dbReference type="ARBA" id="ARBA00022448"/>
    </source>
</evidence>
<evidence type="ECO:0000256" key="12">
    <source>
        <dbReference type="ARBA" id="ARBA00022967"/>
    </source>
</evidence>
<dbReference type="Pfam" id="PF00122">
    <property type="entry name" value="E1-E2_ATPase"/>
    <property type="match status" value="1"/>
</dbReference>
<keyword evidence="14 17" id="KW-0406">Ion transport</keyword>
<reference evidence="19 20" key="1">
    <citation type="submission" date="2024-01" db="EMBL/GenBank/DDBJ databases">
        <authorList>
            <person name="Waweru B."/>
        </authorList>
    </citation>
    <scope>NUCLEOTIDE SEQUENCE [LARGE SCALE GENOMIC DNA]</scope>
</reference>
<dbReference type="Gene3D" id="3.40.1110.10">
    <property type="entry name" value="Calcium-transporting ATPase, cytoplasmic domain N"/>
    <property type="match status" value="1"/>
</dbReference>
<dbReference type="GO" id="GO:0005524">
    <property type="term" value="F:ATP binding"/>
    <property type="evidence" value="ECO:0007669"/>
    <property type="project" value="UniProtKB-KW"/>
</dbReference>
<dbReference type="InterPro" id="IPR059000">
    <property type="entry name" value="ATPase_P-type_domA"/>
</dbReference>
<dbReference type="FunFam" id="3.40.1110.10:FF:000013">
    <property type="entry name" value="Calcium-transporting ATPase"/>
    <property type="match status" value="1"/>
</dbReference>
<evidence type="ECO:0000313" key="20">
    <source>
        <dbReference type="Proteomes" id="UP001314170"/>
    </source>
</evidence>
<dbReference type="PANTHER" id="PTHR24093:SF509">
    <property type="entry name" value="CALCIUM-TRANSPORTING ATPASE"/>
    <property type="match status" value="1"/>
</dbReference>
<dbReference type="PANTHER" id="PTHR24093">
    <property type="entry name" value="CATION TRANSPORTING ATPASE"/>
    <property type="match status" value="1"/>
</dbReference>
<dbReference type="NCBIfam" id="TIGR01517">
    <property type="entry name" value="ATPase-IIB_Ca"/>
    <property type="match status" value="1"/>
</dbReference>
<dbReference type="InterPro" id="IPR018303">
    <property type="entry name" value="ATPase_P-typ_P_site"/>
</dbReference>
<keyword evidence="6" id="KW-0479">Metal-binding</keyword>
<dbReference type="Proteomes" id="UP001314170">
    <property type="component" value="Unassembled WGS sequence"/>
</dbReference>
<evidence type="ECO:0000256" key="13">
    <source>
        <dbReference type="ARBA" id="ARBA00022989"/>
    </source>
</evidence>
<dbReference type="InterPro" id="IPR006068">
    <property type="entry name" value="ATPase_P-typ_cation-transptr_C"/>
</dbReference>
<keyword evidence="11" id="KW-0112">Calmodulin-binding</keyword>
<keyword evidence="15 17" id="KW-0472">Membrane</keyword>
<dbReference type="PRINTS" id="PR00119">
    <property type="entry name" value="CATATPASE"/>
</dbReference>
<feature type="transmembrane region" description="Helical" evidence="17">
    <location>
        <begin position="949"/>
        <end position="968"/>
    </location>
</feature>
<comment type="subcellular location">
    <subcellularLocation>
        <location evidence="1 17">Membrane</location>
        <topology evidence="1 17">Multi-pass membrane protein</topology>
    </subcellularLocation>
</comment>
<accession>A0AAV1RW94</accession>
<dbReference type="AlphaFoldDB" id="A0AAV1RW94"/>
<dbReference type="SFLD" id="SFLDG00002">
    <property type="entry name" value="C1.7:_P-type_atpase_like"/>
    <property type="match status" value="1"/>
</dbReference>
<evidence type="ECO:0000256" key="11">
    <source>
        <dbReference type="ARBA" id="ARBA00022860"/>
    </source>
</evidence>
<comment type="function">
    <text evidence="17">Catalyzes the hydrolysis of ATP coupled with the transport of calcium.</text>
</comment>
<keyword evidence="20" id="KW-1185">Reference proteome</keyword>
<dbReference type="FunFam" id="1.20.1110.10:FF:000036">
    <property type="entry name" value="Calcium-transporting ATPase"/>
    <property type="match status" value="1"/>
</dbReference>
<dbReference type="FunFam" id="2.70.150.10:FF:000006">
    <property type="entry name" value="Calcium-transporting ATPase"/>
    <property type="match status" value="1"/>
</dbReference>
<dbReference type="Pfam" id="PF13246">
    <property type="entry name" value="Cation_ATPase"/>
    <property type="match status" value="1"/>
</dbReference>
<evidence type="ECO:0000256" key="1">
    <source>
        <dbReference type="ARBA" id="ARBA00004141"/>
    </source>
</evidence>
<dbReference type="GO" id="GO:0005516">
    <property type="term" value="F:calmodulin binding"/>
    <property type="evidence" value="ECO:0007669"/>
    <property type="project" value="UniProtKB-KW"/>
</dbReference>
<dbReference type="EC" id="7.2.2.10" evidence="17"/>
<dbReference type="InterPro" id="IPR044492">
    <property type="entry name" value="P_typ_ATPase_HD_dom"/>
</dbReference>
<dbReference type="FunFam" id="1.20.1110.10:FF:000039">
    <property type="entry name" value="Calcium-transporting ATPase"/>
    <property type="match status" value="1"/>
</dbReference>
<dbReference type="InterPro" id="IPR008250">
    <property type="entry name" value="ATPase_P-typ_transduc_dom_A_sf"/>
</dbReference>
<comment type="catalytic activity">
    <reaction evidence="16 17">
        <text>Ca(2+)(in) + ATP + H2O = Ca(2+)(out) + ADP + phosphate + H(+)</text>
        <dbReference type="Rhea" id="RHEA:18105"/>
        <dbReference type="ChEBI" id="CHEBI:15377"/>
        <dbReference type="ChEBI" id="CHEBI:15378"/>
        <dbReference type="ChEBI" id="CHEBI:29108"/>
        <dbReference type="ChEBI" id="CHEBI:30616"/>
        <dbReference type="ChEBI" id="CHEBI:43474"/>
        <dbReference type="ChEBI" id="CHEBI:456216"/>
        <dbReference type="EC" id="7.2.2.10"/>
    </reaction>
</comment>
<evidence type="ECO:0000256" key="8">
    <source>
        <dbReference type="ARBA" id="ARBA00022837"/>
    </source>
</evidence>
<evidence type="ECO:0000256" key="15">
    <source>
        <dbReference type="ARBA" id="ARBA00023136"/>
    </source>
</evidence>
<dbReference type="SUPFAM" id="SSF81665">
    <property type="entry name" value="Calcium ATPase, transmembrane domain M"/>
    <property type="match status" value="1"/>
</dbReference>
<dbReference type="InterPro" id="IPR004014">
    <property type="entry name" value="ATPase_P-typ_cation-transptr_N"/>
</dbReference>
<dbReference type="SUPFAM" id="SSF81653">
    <property type="entry name" value="Calcium ATPase, transduction domain A"/>
    <property type="match status" value="1"/>
</dbReference>
<keyword evidence="8 17" id="KW-0106">Calcium</keyword>
<evidence type="ECO:0000256" key="17">
    <source>
        <dbReference type="RuleBase" id="RU361146"/>
    </source>
</evidence>
<evidence type="ECO:0000313" key="19">
    <source>
        <dbReference type="EMBL" id="CAK7340955.1"/>
    </source>
</evidence>
<keyword evidence="3 17" id="KW-0813">Transport</keyword>
<dbReference type="InterPro" id="IPR001757">
    <property type="entry name" value="P_typ_ATPase"/>
</dbReference>
<comment type="caution">
    <text evidence="17">Lacks conserved residue(s) required for the propagation of feature annotation.</text>
</comment>
<keyword evidence="10" id="KW-0460">Magnesium</keyword>
<dbReference type="InterPro" id="IPR023298">
    <property type="entry name" value="ATPase_P-typ_TM_dom_sf"/>
</dbReference>
<dbReference type="EMBL" id="CAWUPB010001160">
    <property type="protein sequence ID" value="CAK7340955.1"/>
    <property type="molecule type" value="Genomic_DNA"/>
</dbReference>
<keyword evidence="7 17" id="KW-0547">Nucleotide-binding</keyword>
<dbReference type="Gene3D" id="1.20.1110.10">
    <property type="entry name" value="Calcium-transporting ATPase, transmembrane domain"/>
    <property type="match status" value="1"/>
</dbReference>
<gene>
    <name evidence="19" type="ORF">DCAF_LOCUS16041</name>
</gene>
<dbReference type="SFLD" id="SFLDF00027">
    <property type="entry name" value="p-type_atpase"/>
    <property type="match status" value="1"/>
</dbReference>
<dbReference type="InterPro" id="IPR023214">
    <property type="entry name" value="HAD_sf"/>
</dbReference>
<feature type="transmembrane region" description="Helical" evidence="17">
    <location>
        <begin position="145"/>
        <end position="173"/>
    </location>
</feature>
<evidence type="ECO:0000256" key="7">
    <source>
        <dbReference type="ARBA" id="ARBA00022741"/>
    </source>
</evidence>
<comment type="caution">
    <text evidence="19">The sequence shown here is derived from an EMBL/GenBank/DDBJ whole genome shotgun (WGS) entry which is preliminary data.</text>
</comment>
<evidence type="ECO:0000256" key="10">
    <source>
        <dbReference type="ARBA" id="ARBA00022842"/>
    </source>
</evidence>
<dbReference type="PRINTS" id="PR00120">
    <property type="entry name" value="HATPASE"/>
</dbReference>
<keyword evidence="12" id="KW-1278">Translocase</keyword>
<dbReference type="SFLD" id="SFLDS00003">
    <property type="entry name" value="Haloacid_Dehalogenase"/>
    <property type="match status" value="1"/>
</dbReference>
<evidence type="ECO:0000256" key="16">
    <source>
        <dbReference type="ARBA" id="ARBA00048694"/>
    </source>
</evidence>
<evidence type="ECO:0000259" key="18">
    <source>
        <dbReference type="SMART" id="SM00831"/>
    </source>
</evidence>
<keyword evidence="9 17" id="KW-0067">ATP-binding</keyword>